<evidence type="ECO:0000256" key="1">
    <source>
        <dbReference type="ARBA" id="ARBA00022729"/>
    </source>
</evidence>
<reference evidence="5 6" key="1">
    <citation type="submission" date="2020-04" db="EMBL/GenBank/DDBJ databases">
        <title>Genome Sequencing and Assembley of Pseudoalteromonas artica.</title>
        <authorList>
            <person name="Akerly B."/>
            <person name="Cook G."/>
        </authorList>
    </citation>
    <scope>NUCLEOTIDE SEQUENCE [LARGE SCALE GENOMIC DNA]</scope>
    <source>
        <strain evidence="5 6">NEC-BIFX-0059</strain>
    </source>
</reference>
<dbReference type="InterPro" id="IPR049712">
    <property type="entry name" value="Poly_export"/>
</dbReference>
<gene>
    <name evidence="5" type="ORF">HHL01_03515</name>
</gene>
<keyword evidence="1 2" id="KW-0732">Signal</keyword>
<feature type="domain" description="Soluble ligand binding" evidence="4">
    <location>
        <begin position="102"/>
        <end position="146"/>
    </location>
</feature>
<evidence type="ECO:0000313" key="5">
    <source>
        <dbReference type="EMBL" id="NMF47256.1"/>
    </source>
</evidence>
<dbReference type="Gene3D" id="3.30.1950.10">
    <property type="entry name" value="wza like domain"/>
    <property type="match status" value="1"/>
</dbReference>
<dbReference type="PANTHER" id="PTHR33619:SF3">
    <property type="entry name" value="POLYSACCHARIDE EXPORT PROTEIN GFCE-RELATED"/>
    <property type="match status" value="1"/>
</dbReference>
<evidence type="ECO:0000313" key="6">
    <source>
        <dbReference type="Proteomes" id="UP000519126"/>
    </source>
</evidence>
<name>A0A7X9U484_9GAMM</name>
<dbReference type="Gene3D" id="3.10.560.10">
    <property type="entry name" value="Outer membrane lipoprotein wza domain like"/>
    <property type="match status" value="1"/>
</dbReference>
<dbReference type="EMBL" id="JABBCX010000001">
    <property type="protein sequence ID" value="NMF47256.1"/>
    <property type="molecule type" value="Genomic_DNA"/>
</dbReference>
<dbReference type="Pfam" id="PF02563">
    <property type="entry name" value="Poly_export"/>
    <property type="match status" value="1"/>
</dbReference>
<feature type="chain" id="PRO_5031550713" evidence="2">
    <location>
        <begin position="21"/>
        <end position="174"/>
    </location>
</feature>
<feature type="domain" description="Polysaccharide export protein N-terminal" evidence="3">
    <location>
        <begin position="21"/>
        <end position="96"/>
    </location>
</feature>
<dbReference type="Pfam" id="PF10531">
    <property type="entry name" value="SLBB"/>
    <property type="match status" value="1"/>
</dbReference>
<sequence length="174" mass="19016">MNCKLFFSAVLLLLSGASFAQTAQDYVLGPGDKVEIKVFGEPDLEVTALLGNSGEVNYPFLGALKLAGLTTFEVEKSIVNGLQPDYLKTPSVYVQVVEYRPFYIHGEVKSPGAYPYQPAMTVNQAVALAGGLTERASTDKIYIFKEQTKQQQQKGTLNSQIAAGDTIKIEQRLF</sequence>
<evidence type="ECO:0000259" key="3">
    <source>
        <dbReference type="Pfam" id="PF02563"/>
    </source>
</evidence>
<comment type="caution">
    <text evidence="5">The sequence shown here is derived from an EMBL/GenBank/DDBJ whole genome shotgun (WGS) entry which is preliminary data.</text>
</comment>
<dbReference type="GO" id="GO:0015159">
    <property type="term" value="F:polysaccharide transmembrane transporter activity"/>
    <property type="evidence" value="ECO:0007669"/>
    <property type="project" value="InterPro"/>
</dbReference>
<dbReference type="PANTHER" id="PTHR33619">
    <property type="entry name" value="POLYSACCHARIDE EXPORT PROTEIN GFCE-RELATED"/>
    <property type="match status" value="1"/>
</dbReference>
<organism evidence="5 6">
    <name type="scientific">Pseudoalteromonas arctica</name>
    <dbReference type="NCBI Taxonomy" id="394751"/>
    <lineage>
        <taxon>Bacteria</taxon>
        <taxon>Pseudomonadati</taxon>
        <taxon>Pseudomonadota</taxon>
        <taxon>Gammaproteobacteria</taxon>
        <taxon>Alteromonadales</taxon>
        <taxon>Pseudoalteromonadaceae</taxon>
        <taxon>Pseudoalteromonas</taxon>
    </lineage>
</organism>
<proteinExistence type="predicted"/>
<dbReference type="RefSeq" id="WP_170071070.1">
    <property type="nucleotide sequence ID" value="NZ_JABBCX010000001.1"/>
</dbReference>
<evidence type="ECO:0000259" key="4">
    <source>
        <dbReference type="Pfam" id="PF10531"/>
    </source>
</evidence>
<evidence type="ECO:0000256" key="2">
    <source>
        <dbReference type="SAM" id="SignalP"/>
    </source>
</evidence>
<accession>A0A7X9U484</accession>
<protein>
    <submittedName>
        <fullName evidence="5">Polysaccharide export protein</fullName>
    </submittedName>
</protein>
<dbReference type="AlphaFoldDB" id="A0A7X9U484"/>
<dbReference type="InterPro" id="IPR003715">
    <property type="entry name" value="Poly_export_N"/>
</dbReference>
<dbReference type="InterPro" id="IPR019554">
    <property type="entry name" value="Soluble_ligand-bd"/>
</dbReference>
<dbReference type="Proteomes" id="UP000519126">
    <property type="component" value="Unassembled WGS sequence"/>
</dbReference>
<feature type="signal peptide" evidence="2">
    <location>
        <begin position="1"/>
        <end position="20"/>
    </location>
</feature>